<sequence>PLCRHSDGRKVLRSSLREFLCSEAMHHLGVPTTRAGSCVTSHSTVLRDVHYDGNARPEQCSVVLRIAPSFLRFGSFEIFKSTDKDTGRTGPSAGREDIKVTMLDYVIDTFYPELLEGHGDGASHKYTAFFREAKVVRRTAHLVAEWQCVGFCHGVLNTDNMSILGLTIDYGPFGFMDRFDPHYVCNGSDEGGRYAYDQQPEMCRWNLEKLAEALAPTLPTERSRPVLDEYGAL</sequence>
<keyword evidence="5" id="KW-0479">Metal-binding</keyword>
<dbReference type="PANTHER" id="PTHR12153:SF15">
    <property type="entry name" value="PROTEIN ADENYLYLTRANSFERASE SELO, MITOCHONDRIAL"/>
    <property type="match status" value="1"/>
</dbReference>
<protein>
    <recommendedName>
        <fullName evidence="9">Selenoprotein O</fullName>
    </recommendedName>
</protein>
<evidence type="ECO:0000256" key="7">
    <source>
        <dbReference type="ARBA" id="ARBA00022840"/>
    </source>
</evidence>
<gene>
    <name evidence="10" type="primary">SELENOO</name>
</gene>
<keyword evidence="8" id="KW-0460">Magnesium</keyword>
<reference evidence="10" key="2">
    <citation type="submission" date="2025-09" db="UniProtKB">
        <authorList>
            <consortium name="Ensembl"/>
        </authorList>
    </citation>
    <scope>IDENTIFICATION</scope>
</reference>
<dbReference type="Pfam" id="PF02696">
    <property type="entry name" value="SelO"/>
    <property type="match status" value="1"/>
</dbReference>
<organism evidence="10">
    <name type="scientific">Petromyzon marinus</name>
    <name type="common">Sea lamprey</name>
    <dbReference type="NCBI Taxonomy" id="7757"/>
    <lineage>
        <taxon>Eukaryota</taxon>
        <taxon>Metazoa</taxon>
        <taxon>Chordata</taxon>
        <taxon>Craniata</taxon>
        <taxon>Vertebrata</taxon>
        <taxon>Cyclostomata</taxon>
        <taxon>Hyperoartia</taxon>
        <taxon>Petromyzontiformes</taxon>
        <taxon>Petromyzontidae</taxon>
        <taxon>Petromyzon</taxon>
    </lineage>
</organism>
<dbReference type="GO" id="GO:0005524">
    <property type="term" value="F:ATP binding"/>
    <property type="evidence" value="ECO:0007669"/>
    <property type="project" value="UniProtKB-KW"/>
</dbReference>
<dbReference type="GO" id="GO:0016779">
    <property type="term" value="F:nucleotidyltransferase activity"/>
    <property type="evidence" value="ECO:0007669"/>
    <property type="project" value="UniProtKB-KW"/>
</dbReference>
<comment type="similarity">
    <text evidence="2">Belongs to the SELO family.</text>
</comment>
<evidence type="ECO:0000256" key="1">
    <source>
        <dbReference type="ARBA" id="ARBA00001946"/>
    </source>
</evidence>
<evidence type="ECO:0000313" key="10">
    <source>
        <dbReference type="Ensembl" id="ENSPMAP00000006857.1"/>
    </source>
</evidence>
<evidence type="ECO:0000256" key="5">
    <source>
        <dbReference type="ARBA" id="ARBA00022723"/>
    </source>
</evidence>
<accession>S4RNS1</accession>
<dbReference type="GO" id="GO:0046872">
    <property type="term" value="F:metal ion binding"/>
    <property type="evidence" value="ECO:0007669"/>
    <property type="project" value="UniProtKB-KW"/>
</dbReference>
<evidence type="ECO:0000256" key="4">
    <source>
        <dbReference type="ARBA" id="ARBA00022695"/>
    </source>
</evidence>
<comment type="cofactor">
    <cofactor evidence="1">
        <name>Mg(2+)</name>
        <dbReference type="ChEBI" id="CHEBI:18420"/>
    </cofactor>
</comment>
<evidence type="ECO:0000256" key="9">
    <source>
        <dbReference type="ARBA" id="ARBA00031547"/>
    </source>
</evidence>
<proteinExistence type="inferred from homology"/>
<keyword evidence="6" id="KW-0547">Nucleotide-binding</keyword>
<keyword evidence="4" id="KW-0548">Nucleotidyltransferase</keyword>
<evidence type="ECO:0000256" key="6">
    <source>
        <dbReference type="ARBA" id="ARBA00022741"/>
    </source>
</evidence>
<keyword evidence="7" id="KW-0067">ATP-binding</keyword>
<dbReference type="Ensembl" id="ENSPMAT00000006887.1">
    <property type="protein sequence ID" value="ENSPMAP00000006857.1"/>
    <property type="gene ID" value="ENSPMAG00000006223.1"/>
</dbReference>
<evidence type="ECO:0000256" key="3">
    <source>
        <dbReference type="ARBA" id="ARBA00022679"/>
    </source>
</evidence>
<dbReference type="HOGENOM" id="CLU_010245_0_1_1"/>
<dbReference type="AlphaFoldDB" id="S4RNS1"/>
<dbReference type="OMA" id="YDGNARP"/>
<name>S4RNS1_PETMA</name>
<dbReference type="STRING" id="7757.ENSPMAP00000006857"/>
<keyword evidence="3" id="KW-0808">Transferase</keyword>
<evidence type="ECO:0000256" key="8">
    <source>
        <dbReference type="ARBA" id="ARBA00022842"/>
    </source>
</evidence>
<reference evidence="10" key="1">
    <citation type="submission" date="2025-08" db="UniProtKB">
        <authorList>
            <consortium name="Ensembl"/>
        </authorList>
    </citation>
    <scope>IDENTIFICATION</scope>
</reference>
<dbReference type="PANTHER" id="PTHR12153">
    <property type="entry name" value="SELENOPROTEIN O"/>
    <property type="match status" value="1"/>
</dbReference>
<evidence type="ECO:0000256" key="2">
    <source>
        <dbReference type="ARBA" id="ARBA00009747"/>
    </source>
</evidence>
<dbReference type="GeneTree" id="ENSGT00390000005508"/>
<dbReference type="InterPro" id="IPR003846">
    <property type="entry name" value="SelO"/>
</dbReference>